<dbReference type="EMBL" id="JARBJD010000273">
    <property type="protein sequence ID" value="KAK2945085.1"/>
    <property type="molecule type" value="Genomic_DNA"/>
</dbReference>
<dbReference type="Gene3D" id="2.160.20.10">
    <property type="entry name" value="Single-stranded right-handed beta-helix, Pectin lyase-like"/>
    <property type="match status" value="1"/>
</dbReference>
<reference evidence="4 5" key="1">
    <citation type="journal article" date="2022" name="bioRxiv">
        <title>Genomics of Preaxostyla Flagellates Illuminates Evolutionary Transitions and the Path Towards Mitochondrial Loss.</title>
        <authorList>
            <person name="Novak L.V.F."/>
            <person name="Treitli S.C."/>
            <person name="Pyrih J."/>
            <person name="Halakuc P."/>
            <person name="Pipaliya S.V."/>
            <person name="Vacek V."/>
            <person name="Brzon O."/>
            <person name="Soukal P."/>
            <person name="Eme L."/>
            <person name="Dacks J.B."/>
            <person name="Karnkowska A."/>
            <person name="Elias M."/>
            <person name="Hampl V."/>
        </authorList>
    </citation>
    <scope>NUCLEOTIDE SEQUENCE [LARGE SCALE GENOMIC DNA]</scope>
    <source>
        <strain evidence="4">NAU3</strain>
        <tissue evidence="4">Gut</tissue>
    </source>
</reference>
<feature type="compositionally biased region" description="Pro residues" evidence="1">
    <location>
        <begin position="1896"/>
        <end position="1906"/>
    </location>
</feature>
<name>A0ABQ9X441_9EUKA</name>
<feature type="transmembrane region" description="Helical" evidence="2">
    <location>
        <begin position="1717"/>
        <end position="1738"/>
    </location>
</feature>
<feature type="compositionally biased region" description="Low complexity" evidence="1">
    <location>
        <begin position="1907"/>
        <end position="1916"/>
    </location>
</feature>
<dbReference type="Pfam" id="PF13229">
    <property type="entry name" value="Beta_helix"/>
    <property type="match status" value="1"/>
</dbReference>
<dbReference type="InterPro" id="IPR001245">
    <property type="entry name" value="Ser-Thr/Tyr_kinase_cat_dom"/>
</dbReference>
<feature type="domain" description="Protein kinase" evidence="3">
    <location>
        <begin position="1680"/>
        <end position="2022"/>
    </location>
</feature>
<feature type="compositionally biased region" description="Basic and acidic residues" evidence="1">
    <location>
        <begin position="1926"/>
        <end position="1944"/>
    </location>
</feature>
<feature type="region of interest" description="Disordered" evidence="1">
    <location>
        <begin position="1892"/>
        <end position="1944"/>
    </location>
</feature>
<dbReference type="PANTHER" id="PTHR23257">
    <property type="entry name" value="SERINE-THREONINE PROTEIN KINASE"/>
    <property type="match status" value="1"/>
</dbReference>
<dbReference type="InterPro" id="IPR011009">
    <property type="entry name" value="Kinase-like_dom_sf"/>
</dbReference>
<dbReference type="Pfam" id="PF07714">
    <property type="entry name" value="PK_Tyr_Ser-Thr"/>
    <property type="match status" value="1"/>
</dbReference>
<dbReference type="InterPro" id="IPR039448">
    <property type="entry name" value="Beta_helix"/>
</dbReference>
<sequence length="2041" mass="222211">MPDIWEGREYKTIDEDSVIWIVVISDNLGVVVVAGFLWDFFWEQHLCQQSYGLTITETVGALQGTVLQDHNFGGYHLCRNSTFTTCRSSYPTFPDFTTSPGLSRFFMEMHQHKLTSYDFVSQIVDRHTFWTPVYEEPKNPEEYIYPTPSTPITFTNCTFKDLKDETENSELAGGGALHLFTTSPLLVKGCTFTNCVTMKGSGGAIFVQDDYVHSPDQIRIESSTFKHCSSPSGDGGGICVRPEVTLELVSSTFENCSALTGSGGAVCTRYCAVSHSTFKDNKAQTGGGLACSYGLTLHFSHFQGNEATSDPDFEGTFGSDQLFPSFGISFSDPHWTAHSDVLFVRTDGTDTAPCTLIEPCSLLSTAVSLALVEGSAEVMVGTGSFGSATISETQTLILNGFFAETDIHVTHPTTSFSIEVKDESSLTIDTITLFPLEGQLLVSIPSDSESVYVSLERIHLSGSGITAVPFDFQAGTVRIEKSCFGHLSDIHCSLITVAGSTFLTISACVFMDIDITASVIDVNGGFLEVESTHFRRITRTEGKGSAAIDALNPQYLTIFAPFSHCHFSRGRLVLSTSTARNDQPQIINDIDIEISSQRIEYLVAVEDEVMTDLVDSSETSFSLSIATSAQCVLTFSPSHVQRGENSINSNEYEIRPILTQSNKTDETLFRITSQNGDDTYLTIDSVRILLNTQHTAPMITVDAQSSFKLEYSVVSSDGGVSQRPFIRSEGCIAFESVLFIDMSFDGCSCIETTGGTMMFDGAHSFGKSGVHSLSTNVDGAFLNAVSTNVTCATAAFVDCHARNGGVIYTKDCEYEYYSGFFIDCSAEEQGGGFCSESDGSVSQQADFTSVAPFVNCHAKSGGGFFLTITPMMNVMIGSNQAFQFLGQFVSFSLYEGCSAEKGAGGYLDGEIGPSTQPFIQSHESVNDGVLCKGSEYFISKSLAESIIEIDHLPSDYFQTYGSLSSRSESDDGPYKHVEVEGYPQHSFNFDLPNIVVENSREFSFLGCLGESFTSGCNSLSHLIDRFHTQTDNGRFLQIPIKLKDKLFLFETARVTKQSIKLLLNDEGYPPPERTKIVFGDKPKEDTKVFVVVDTSGSVELSELNVDWDEYLSLCQLVDSTASMSILGSDIKIASALSFPLIECQAGTLVISTSSFSSSTSDTFTRPLVLSEMSASFASNSAQSEMIVELSGVGFKDLTIKDTVGAVELNDADHIKLSNVDFDNVILSNDSEALRIVVTGRELWKTIERVPNSGFTKRGTPEIDILYQSLDRNEEGRPFHTPTLLVYLSQYTAPLIHVQSNGKDVLGCGDPVLSCHSLDEADGHLEVGFPSVISVHDSAQLSSQLDFVQDQTKISAKGTSCSIKVAADGSLINHKTGSFDHILELVHLSFVLSSGRSKALLQSTSGMLIVTDCSFSWNSELTSELALISGGRMRLIDVNMTRVESSLPLFRFVGDESTQPSGSIENCHFSSSSSTPMRSTNNKQNDSAICWWNLSLIVVSKSTLDVSLSSFSDLANGGIVVVNGTVSVYETRFEKSKKEGSGRVDRFGSLNRNILCSEGSLIHLKSTTLETALSTSLWINADSSCVVRDSTDVEISNPFFVPSLAASSCSASFDKKSSEYSVIVVGKELIPCGLSLIVRENTTSGTPSSVPFGLDRLEFVDETNVSISISKSELSALDSKLGWIGLIGFGVDGESNTFTFKVDAKQARAELMSKTLPWLIPLIVVVVVAIIVLIILVVLCRRRRLAQKEPQATEMKDDTLHVEEEKMEENEGTHDGLRPQHILTTGRNAVEVENNTAKADAVPESLPTILNVVEALRCQGKIEMTVVRDVDTLYNALHGREKKKSIVKRVIERQIASGMAKIGEHTSTATILTKLSSHWVMFDAHGNVCLKLQEPTPSIPQPQPHTPQPSQTSQSGTGDLSNSQENQRWKAPEVVKAEEAKESQKEINPLKAAVFSLGLVLWEIETGTVPFAEMDAVNAQRQMGTGTLPKMSGIGSEMRELIEQCLSLNPDDRPTLSTVSSVLDSIEEEQEPPPIELQAPKC</sequence>
<dbReference type="Gene3D" id="1.10.510.10">
    <property type="entry name" value="Transferase(Phosphotransferase) domain 1"/>
    <property type="match status" value="1"/>
</dbReference>
<evidence type="ECO:0000256" key="2">
    <source>
        <dbReference type="SAM" id="Phobius"/>
    </source>
</evidence>
<dbReference type="InterPro" id="IPR012334">
    <property type="entry name" value="Pectin_lyas_fold"/>
</dbReference>
<feature type="transmembrane region" description="Helical" evidence="2">
    <location>
        <begin position="18"/>
        <end position="38"/>
    </location>
</feature>
<gene>
    <name evidence="4" type="ORF">BLNAU_19983</name>
</gene>
<dbReference type="PROSITE" id="PS50011">
    <property type="entry name" value="PROTEIN_KINASE_DOM"/>
    <property type="match status" value="1"/>
</dbReference>
<evidence type="ECO:0000259" key="3">
    <source>
        <dbReference type="PROSITE" id="PS50011"/>
    </source>
</evidence>
<dbReference type="InterPro" id="IPR050167">
    <property type="entry name" value="Ser_Thr_protein_kinase"/>
</dbReference>
<dbReference type="Proteomes" id="UP001281761">
    <property type="component" value="Unassembled WGS sequence"/>
</dbReference>
<keyword evidence="2" id="KW-1133">Transmembrane helix</keyword>
<dbReference type="InterPro" id="IPR000719">
    <property type="entry name" value="Prot_kinase_dom"/>
</dbReference>
<dbReference type="SUPFAM" id="SSF56112">
    <property type="entry name" value="Protein kinase-like (PK-like)"/>
    <property type="match status" value="1"/>
</dbReference>
<evidence type="ECO:0000256" key="1">
    <source>
        <dbReference type="SAM" id="MobiDB-lite"/>
    </source>
</evidence>
<evidence type="ECO:0000313" key="5">
    <source>
        <dbReference type="Proteomes" id="UP001281761"/>
    </source>
</evidence>
<dbReference type="SUPFAM" id="SSF51126">
    <property type="entry name" value="Pectin lyase-like"/>
    <property type="match status" value="2"/>
</dbReference>
<proteinExistence type="predicted"/>
<comment type="caution">
    <text evidence="4">The sequence shown here is derived from an EMBL/GenBank/DDBJ whole genome shotgun (WGS) entry which is preliminary data.</text>
</comment>
<evidence type="ECO:0000313" key="4">
    <source>
        <dbReference type="EMBL" id="KAK2945085.1"/>
    </source>
</evidence>
<keyword evidence="2" id="KW-0812">Transmembrane</keyword>
<protein>
    <recommendedName>
        <fullName evidence="3">Protein kinase domain-containing protein</fullName>
    </recommendedName>
</protein>
<keyword evidence="5" id="KW-1185">Reference proteome</keyword>
<dbReference type="InterPro" id="IPR011050">
    <property type="entry name" value="Pectin_lyase_fold/virulence"/>
</dbReference>
<keyword evidence="2" id="KW-0472">Membrane</keyword>
<dbReference type="PANTHER" id="PTHR23257:SF963">
    <property type="entry name" value="AT08303P"/>
    <property type="match status" value="1"/>
</dbReference>
<accession>A0ABQ9X441</accession>
<organism evidence="4 5">
    <name type="scientific">Blattamonas nauphoetae</name>
    <dbReference type="NCBI Taxonomy" id="2049346"/>
    <lineage>
        <taxon>Eukaryota</taxon>
        <taxon>Metamonada</taxon>
        <taxon>Preaxostyla</taxon>
        <taxon>Oxymonadida</taxon>
        <taxon>Blattamonas</taxon>
    </lineage>
</organism>